<keyword evidence="4 5" id="KW-0413">Isomerase</keyword>
<dbReference type="GO" id="GO:0031119">
    <property type="term" value="P:tRNA pseudouridine synthesis"/>
    <property type="evidence" value="ECO:0007669"/>
    <property type="project" value="UniProtKB-UniRule"/>
</dbReference>
<dbReference type="Gene3D" id="3.30.70.2510">
    <property type="match status" value="1"/>
</dbReference>
<feature type="active site" description="Nucleophile" evidence="5">
    <location>
        <position position="412"/>
    </location>
</feature>
<dbReference type="eggNOG" id="arCOG01015">
    <property type="taxonomic scope" value="Archaea"/>
</dbReference>
<evidence type="ECO:0000256" key="4">
    <source>
        <dbReference type="ARBA" id="ARBA00023235"/>
    </source>
</evidence>
<dbReference type="HAMAP" id="MF_01893">
    <property type="entry name" value="Pus10_arch"/>
    <property type="match status" value="1"/>
</dbReference>
<dbReference type="EMBL" id="AOII01000101">
    <property type="protein sequence ID" value="ELY73130.1"/>
    <property type="molecule type" value="Genomic_DNA"/>
</dbReference>
<sequence length="604" mass="65815">MIVRPGLDERGDDALREPCRDGEADIVSAAGVNHADNVPLEIDERPAAVAGIDRGIGLNDTRERERPVGELERSVDATDDACGQRSLEPVGVADRSDLLADDGVVLAQGQRWYFARNVIDLEDGQIAVVVAADAPVPRAPGEGKTCYPRLPDARDMITEDARALLATGAVCDSCLGRPFAERSFGLTNAERGRALRTTVALADDDDFESTEPADCWVCEGYCGTFDAVAETIVDALEGTAFATYQVGTRVPPLVEENERLLREDAGLEPDVGESMKRELNREVGRRVGATTDTEVDFDRPDVLAVVDLAGFDPLEALGSESVTGHAVDVQINPAFVYGRYRKLERDIPQTEWPCRECGGSGSQLGDDGEEPCDYCGGSGYMYDTSVEQVVRPHVVDAMDGDEGTFHGAGREDVDARMLEGGRPFVLEVKRPRFRDPDPEALEREINDAAEGAVEVDGLRLATYEMVERVKEHDASKHYRAAVEFGNAVDEAAFETALDELEGTTVEQYTPERVDHRRAGLTRERTVYGIDGDLRSPTEAEVRLHGEGGLYVKELISSDNGRTEPSLAGLLETEAEVTALDVTGVEGEDEPFELDAYFRDEPSER</sequence>
<dbReference type="FunFam" id="3.30.70.2510:FF:000001">
    <property type="entry name" value="tRNA pseudouridine synthase Pus10"/>
    <property type="match status" value="1"/>
</dbReference>
<evidence type="ECO:0000313" key="8">
    <source>
        <dbReference type="EMBL" id="ELY73130.1"/>
    </source>
</evidence>
<feature type="binding site" evidence="5">
    <location>
        <position position="550"/>
    </location>
    <ligand>
        <name>substrate</name>
    </ligand>
</feature>
<feature type="binding site" evidence="5">
    <location>
        <position position="478"/>
    </location>
    <ligand>
        <name>substrate</name>
    </ligand>
</feature>
<dbReference type="NCBIfam" id="TIGR01213">
    <property type="entry name" value="pseudo_Pus10arc"/>
    <property type="match status" value="1"/>
</dbReference>
<keyword evidence="3 5" id="KW-0694">RNA-binding</keyword>
<reference evidence="8 9" key="1">
    <citation type="journal article" date="2014" name="PLoS Genet.">
        <title>Phylogenetically driven sequencing of extremely halophilic archaea reveals strategies for static and dynamic osmo-response.</title>
        <authorList>
            <person name="Becker E.A."/>
            <person name="Seitzer P.M."/>
            <person name="Tritt A."/>
            <person name="Larsen D."/>
            <person name="Krusor M."/>
            <person name="Yao A.I."/>
            <person name="Wu D."/>
            <person name="Madern D."/>
            <person name="Eisen J.A."/>
            <person name="Darling A.E."/>
            <person name="Facciotti M.T."/>
        </authorList>
    </citation>
    <scope>NUCLEOTIDE SEQUENCE [LARGE SCALE GENOMIC DNA]</scope>
    <source>
        <strain evidence="8 9">DSM 3751</strain>
    </source>
</reference>
<dbReference type="InterPro" id="IPR048741">
    <property type="entry name" value="Pus10-like_C"/>
</dbReference>
<dbReference type="InterPro" id="IPR005912">
    <property type="entry name" value="Pus10"/>
</dbReference>
<feature type="domain" description="Pus10-like C-terminal" evidence="6">
    <location>
        <begin position="335"/>
        <end position="585"/>
    </location>
</feature>
<comment type="caution">
    <text evidence="8">The sequence shown here is derived from an EMBL/GenBank/DDBJ whole genome shotgun (WGS) entry which is preliminary data.</text>
</comment>
<dbReference type="Pfam" id="PF21238">
    <property type="entry name" value="Pus10_C"/>
    <property type="match status" value="1"/>
</dbReference>
<gene>
    <name evidence="5" type="primary">pus10</name>
    <name evidence="8" type="ORF">C487_17990</name>
</gene>
<proteinExistence type="inferred from homology"/>
<comment type="catalytic activity">
    <reaction evidence="5">
        <text>uridine(55) in tRNA = pseudouridine(55) in tRNA</text>
        <dbReference type="Rhea" id="RHEA:42532"/>
        <dbReference type="Rhea" id="RHEA-COMP:10101"/>
        <dbReference type="Rhea" id="RHEA-COMP:10102"/>
        <dbReference type="ChEBI" id="CHEBI:65314"/>
        <dbReference type="ChEBI" id="CHEBI:65315"/>
        <dbReference type="EC" id="5.4.99.25"/>
    </reaction>
</comment>
<evidence type="ECO:0000256" key="2">
    <source>
        <dbReference type="ARBA" id="ARBA00022694"/>
    </source>
</evidence>
<organism evidence="8 9">
    <name type="scientific">Natrinema pallidum DSM 3751</name>
    <dbReference type="NCBI Taxonomy" id="1227495"/>
    <lineage>
        <taxon>Archaea</taxon>
        <taxon>Methanobacteriati</taxon>
        <taxon>Methanobacteriota</taxon>
        <taxon>Stenosarchaea group</taxon>
        <taxon>Halobacteria</taxon>
        <taxon>Halobacteriales</taxon>
        <taxon>Natrialbaceae</taxon>
        <taxon>Natrinema</taxon>
    </lineage>
</organism>
<dbReference type="PATRIC" id="fig|1227495.3.peg.3607"/>
<dbReference type="InterPro" id="IPR039894">
    <property type="entry name" value="Pus10-like"/>
</dbReference>
<evidence type="ECO:0000313" key="9">
    <source>
        <dbReference type="Proteomes" id="UP000011618"/>
    </source>
</evidence>
<dbReference type="PANTHER" id="PTHR21568:SF0">
    <property type="entry name" value="TRNA PSEUDOURIDINE SYNTHASE PUS10"/>
    <property type="match status" value="1"/>
</dbReference>
<dbReference type="InterPro" id="IPR055174">
    <property type="entry name" value="Pus10_THUMP_arc"/>
</dbReference>
<dbReference type="Proteomes" id="UP000011618">
    <property type="component" value="Unassembled WGS sequence"/>
</dbReference>
<dbReference type="Pfam" id="PF22023">
    <property type="entry name" value="Pus10_THUMP_arc"/>
    <property type="match status" value="1"/>
</dbReference>
<dbReference type="PANTHER" id="PTHR21568">
    <property type="entry name" value="TRNA PSEUDOURIDINE SYNTHASE PUS10"/>
    <property type="match status" value="1"/>
</dbReference>
<feature type="domain" description="Pus10 THUMP" evidence="7">
    <location>
        <begin position="229"/>
        <end position="307"/>
    </location>
</feature>
<dbReference type="EC" id="5.4.99.25" evidence="5"/>
<dbReference type="Gene3D" id="3.30.70.3190">
    <property type="match status" value="1"/>
</dbReference>
<evidence type="ECO:0000256" key="3">
    <source>
        <dbReference type="ARBA" id="ARBA00022884"/>
    </source>
</evidence>
<evidence type="ECO:0000259" key="7">
    <source>
        <dbReference type="Pfam" id="PF22023"/>
    </source>
</evidence>
<accession>L9YG88</accession>
<dbReference type="GO" id="GO:0160148">
    <property type="term" value="F:tRNA pseudouridine(55) synthase activity"/>
    <property type="evidence" value="ECO:0007669"/>
    <property type="project" value="UniProtKB-EC"/>
</dbReference>
<keyword evidence="2 5" id="KW-0819">tRNA processing</keyword>
<evidence type="ECO:0000259" key="6">
    <source>
        <dbReference type="Pfam" id="PF21238"/>
    </source>
</evidence>
<dbReference type="SUPFAM" id="SSF55120">
    <property type="entry name" value="Pseudouridine synthase"/>
    <property type="match status" value="1"/>
</dbReference>
<comment type="catalytic activity">
    <reaction evidence="5">
        <text>uridine(54) in tRNA = pseudouridine(54) in tRNA</text>
        <dbReference type="Rhea" id="RHEA:57876"/>
        <dbReference type="Rhea" id="RHEA-COMP:10193"/>
        <dbReference type="Rhea" id="RHEA-COMP:14141"/>
        <dbReference type="ChEBI" id="CHEBI:65314"/>
        <dbReference type="ChEBI" id="CHEBI:65315"/>
    </reaction>
</comment>
<evidence type="ECO:0000256" key="1">
    <source>
        <dbReference type="ARBA" id="ARBA00009652"/>
    </source>
</evidence>
<name>L9YG88_9EURY</name>
<dbReference type="AlphaFoldDB" id="L9YG88"/>
<comment type="similarity">
    <text evidence="1 5">Belongs to the pseudouridine synthase Pus10 family.</text>
</comment>
<dbReference type="GO" id="GO:0000049">
    <property type="term" value="F:tRNA binding"/>
    <property type="evidence" value="ECO:0007669"/>
    <property type="project" value="InterPro"/>
</dbReference>
<comment type="function">
    <text evidence="5">Responsible for synthesis of pseudouridine from uracil-54 and uracil-55 in the psi GC loop of transfer RNAs.</text>
</comment>
<protein>
    <recommendedName>
        <fullName evidence="5">tRNA pseudouridine synthase Pus10</fullName>
        <ecNumber evidence="5">5.4.99.25</ecNumber>
    </recommendedName>
    <alternativeName>
        <fullName evidence="5">tRNA pseudouridine 54/55 synthase</fullName>
        <shortName evidence="5">Psi54/55 synthase</shortName>
    </alternativeName>
</protein>
<evidence type="ECO:0000256" key="5">
    <source>
        <dbReference type="HAMAP-Rule" id="MF_01893"/>
    </source>
</evidence>
<dbReference type="InterPro" id="IPR020103">
    <property type="entry name" value="PsdUridine_synth_cat_dom_sf"/>
</dbReference>